<feature type="compositionally biased region" description="Basic and acidic residues" evidence="1">
    <location>
        <begin position="100"/>
        <end position="117"/>
    </location>
</feature>
<feature type="region of interest" description="Disordered" evidence="1">
    <location>
        <begin position="35"/>
        <end position="128"/>
    </location>
</feature>
<protein>
    <submittedName>
        <fullName evidence="2">Uncharacterized protein</fullName>
    </submittedName>
</protein>
<evidence type="ECO:0000256" key="1">
    <source>
        <dbReference type="SAM" id="MobiDB-lite"/>
    </source>
</evidence>
<gene>
    <name evidence="2" type="ORF">QTO34_008205</name>
</gene>
<keyword evidence="3" id="KW-1185">Reference proteome</keyword>
<evidence type="ECO:0000313" key="2">
    <source>
        <dbReference type="EMBL" id="KAK1345741.1"/>
    </source>
</evidence>
<comment type="caution">
    <text evidence="2">The sequence shown here is derived from an EMBL/GenBank/DDBJ whole genome shotgun (WGS) entry which is preliminary data.</text>
</comment>
<organism evidence="2 3">
    <name type="scientific">Cnephaeus nilssonii</name>
    <name type="common">Northern bat</name>
    <name type="synonym">Eptesicus nilssonii</name>
    <dbReference type="NCBI Taxonomy" id="3371016"/>
    <lineage>
        <taxon>Eukaryota</taxon>
        <taxon>Metazoa</taxon>
        <taxon>Chordata</taxon>
        <taxon>Craniata</taxon>
        <taxon>Vertebrata</taxon>
        <taxon>Euteleostomi</taxon>
        <taxon>Mammalia</taxon>
        <taxon>Eutheria</taxon>
        <taxon>Laurasiatheria</taxon>
        <taxon>Chiroptera</taxon>
        <taxon>Yangochiroptera</taxon>
        <taxon>Vespertilionidae</taxon>
        <taxon>Cnephaeus</taxon>
    </lineage>
</organism>
<dbReference type="Proteomes" id="UP001177744">
    <property type="component" value="Unassembled WGS sequence"/>
</dbReference>
<dbReference type="EMBL" id="JAULJE010000002">
    <property type="protein sequence ID" value="KAK1345741.1"/>
    <property type="molecule type" value="Genomic_DNA"/>
</dbReference>
<evidence type="ECO:0000313" key="3">
    <source>
        <dbReference type="Proteomes" id="UP001177744"/>
    </source>
</evidence>
<sequence length="128" mass="13621">MVEQVSGRCQAKAGMSGDPIALVIAPQMLTSGGGWGCFPGSQVLREPGGGPGPNQSSRRQDGEAEGAEQPIWVPERYVHHHNGPREAPCPFIQKTESCPDDSKVEKEDDEGYAKDRGANMGSAEEVNS</sequence>
<name>A0AA40IAT6_CNENI</name>
<reference evidence="2" key="1">
    <citation type="submission" date="2023-06" db="EMBL/GenBank/DDBJ databases">
        <title>Reference genome for the Northern bat (Eptesicus nilssonii), a most northern bat species.</title>
        <authorList>
            <person name="Laine V.N."/>
            <person name="Pulliainen A.T."/>
            <person name="Lilley T.M."/>
        </authorList>
    </citation>
    <scope>NUCLEOTIDE SEQUENCE</scope>
    <source>
        <strain evidence="2">BLF_Eptnil</strain>
        <tissue evidence="2">Kidney</tissue>
    </source>
</reference>
<accession>A0AA40IAT6</accession>
<dbReference type="AlphaFoldDB" id="A0AA40IAT6"/>
<proteinExistence type="predicted"/>